<organism evidence="1 2">
    <name type="scientific">Janthinobacterium fluminis</name>
    <dbReference type="NCBI Taxonomy" id="2987524"/>
    <lineage>
        <taxon>Bacteria</taxon>
        <taxon>Pseudomonadati</taxon>
        <taxon>Pseudomonadota</taxon>
        <taxon>Betaproteobacteria</taxon>
        <taxon>Burkholderiales</taxon>
        <taxon>Oxalobacteraceae</taxon>
        <taxon>Janthinobacterium</taxon>
    </lineage>
</organism>
<reference evidence="1 2" key="1">
    <citation type="submission" date="2022-10" db="EMBL/GenBank/DDBJ databases">
        <title>Janthinobacterium sp. hw3 Genome sequencing.</title>
        <authorList>
            <person name="Park S."/>
        </authorList>
    </citation>
    <scope>NUCLEOTIDE SEQUENCE [LARGE SCALE GENOMIC DNA]</scope>
    <source>
        <strain evidence="2">hw3</strain>
    </source>
</reference>
<dbReference type="EMBL" id="JAQQXR010000001">
    <property type="protein sequence ID" value="MDC8756273.1"/>
    <property type="molecule type" value="Genomic_DNA"/>
</dbReference>
<evidence type="ECO:0000313" key="1">
    <source>
        <dbReference type="EMBL" id="MDC8756273.1"/>
    </source>
</evidence>
<comment type="caution">
    <text evidence="1">The sequence shown here is derived from an EMBL/GenBank/DDBJ whole genome shotgun (WGS) entry which is preliminary data.</text>
</comment>
<gene>
    <name evidence="1" type="ORF">OIK44_01560</name>
</gene>
<accession>A0ABT5JU85</accession>
<evidence type="ECO:0000313" key="2">
    <source>
        <dbReference type="Proteomes" id="UP001221208"/>
    </source>
</evidence>
<dbReference type="RefSeq" id="WP_273668898.1">
    <property type="nucleotide sequence ID" value="NZ_JAQQXR010000001.1"/>
</dbReference>
<name>A0ABT5JU85_9BURK</name>
<keyword evidence="2" id="KW-1185">Reference proteome</keyword>
<proteinExistence type="predicted"/>
<protein>
    <submittedName>
        <fullName evidence="1">Uncharacterized protein</fullName>
    </submittedName>
</protein>
<sequence length="83" mass="8665">MMALNTLNMTAALLVLLRGVIALNHMCPGTGLAIRSAWLLLTASAAGVLLSGAAPTWPDVALHWGIAALVCIDRRGQICEVKS</sequence>
<dbReference type="Proteomes" id="UP001221208">
    <property type="component" value="Unassembled WGS sequence"/>
</dbReference>